<accession>A0A329YFK6</accession>
<dbReference type="InterPro" id="IPR015422">
    <property type="entry name" value="PyrdxlP-dep_Trfase_small"/>
</dbReference>
<dbReference type="GO" id="GO:0030170">
    <property type="term" value="F:pyridoxal phosphate binding"/>
    <property type="evidence" value="ECO:0007669"/>
    <property type="project" value="TreeGrafter"/>
</dbReference>
<dbReference type="GO" id="GO:0008483">
    <property type="term" value="F:transaminase activity"/>
    <property type="evidence" value="ECO:0007669"/>
    <property type="project" value="UniProtKB-KW"/>
</dbReference>
<protein>
    <submittedName>
        <fullName evidence="6">Aminotransferase</fullName>
    </submittedName>
</protein>
<evidence type="ECO:0000256" key="3">
    <source>
        <dbReference type="PIRSR" id="PIRSR000390-1"/>
    </source>
</evidence>
<dbReference type="Proteomes" id="UP000251205">
    <property type="component" value="Unassembled WGS sequence"/>
</dbReference>
<feature type="active site" description="Proton acceptor" evidence="3">
    <location>
        <position position="191"/>
    </location>
</feature>
<dbReference type="AlphaFoldDB" id="A0A329YFK6"/>
<evidence type="ECO:0000313" key="6">
    <source>
        <dbReference type="EMBL" id="RAX39260.1"/>
    </source>
</evidence>
<dbReference type="InterPro" id="IPR015421">
    <property type="entry name" value="PyrdxlP-dep_Trfase_major"/>
</dbReference>
<dbReference type="Pfam" id="PF01041">
    <property type="entry name" value="DegT_DnrJ_EryC1"/>
    <property type="match status" value="1"/>
</dbReference>
<proteinExistence type="inferred from homology"/>
<dbReference type="GO" id="GO:0000271">
    <property type="term" value="P:polysaccharide biosynthetic process"/>
    <property type="evidence" value="ECO:0007669"/>
    <property type="project" value="TreeGrafter"/>
</dbReference>
<keyword evidence="6" id="KW-0808">Transferase</keyword>
<dbReference type="PIRSF" id="PIRSF000390">
    <property type="entry name" value="PLP_StrS"/>
    <property type="match status" value="1"/>
</dbReference>
<comment type="similarity">
    <text evidence="2 5">Belongs to the DegT/DnrJ/EryC1 family.</text>
</comment>
<keyword evidence="6" id="KW-0032">Aminotransferase</keyword>
<evidence type="ECO:0000256" key="4">
    <source>
        <dbReference type="PIRSR" id="PIRSR000390-2"/>
    </source>
</evidence>
<dbReference type="RefSeq" id="WP_112343965.1">
    <property type="nucleotide sequence ID" value="NZ_QMKK01000048.1"/>
</dbReference>
<dbReference type="CDD" id="cd00616">
    <property type="entry name" value="AHBA_syn"/>
    <property type="match status" value="1"/>
</dbReference>
<organism evidence="6 7">
    <name type="scientific">Rhizobium tropici</name>
    <dbReference type="NCBI Taxonomy" id="398"/>
    <lineage>
        <taxon>Bacteria</taxon>
        <taxon>Pseudomonadati</taxon>
        <taxon>Pseudomonadota</taxon>
        <taxon>Alphaproteobacteria</taxon>
        <taxon>Hyphomicrobiales</taxon>
        <taxon>Rhizobiaceae</taxon>
        <taxon>Rhizobium/Agrobacterium group</taxon>
        <taxon>Rhizobium</taxon>
    </lineage>
</organism>
<dbReference type="EMBL" id="QMKK01000048">
    <property type="protein sequence ID" value="RAX39260.1"/>
    <property type="molecule type" value="Genomic_DNA"/>
</dbReference>
<evidence type="ECO:0000313" key="7">
    <source>
        <dbReference type="Proteomes" id="UP000251205"/>
    </source>
</evidence>
<keyword evidence="1 4" id="KW-0663">Pyridoxal phosphate</keyword>
<dbReference type="PANTHER" id="PTHR30244">
    <property type="entry name" value="TRANSAMINASE"/>
    <property type="match status" value="1"/>
</dbReference>
<dbReference type="Gene3D" id="3.40.640.10">
    <property type="entry name" value="Type I PLP-dependent aspartate aminotransferase-like (Major domain)"/>
    <property type="match status" value="1"/>
</dbReference>
<dbReference type="OrthoDB" id="9768668at2"/>
<dbReference type="InterPro" id="IPR015424">
    <property type="entry name" value="PyrdxlP-dep_Trfase"/>
</dbReference>
<name>A0A329YFK6_RHITR</name>
<evidence type="ECO:0000256" key="5">
    <source>
        <dbReference type="RuleBase" id="RU004508"/>
    </source>
</evidence>
<evidence type="ECO:0000256" key="1">
    <source>
        <dbReference type="ARBA" id="ARBA00022898"/>
    </source>
</evidence>
<dbReference type="Gene3D" id="3.90.1150.10">
    <property type="entry name" value="Aspartate Aminotransferase, domain 1"/>
    <property type="match status" value="1"/>
</dbReference>
<comment type="caution">
    <text evidence="6">The sequence shown here is derived from an EMBL/GenBank/DDBJ whole genome shotgun (WGS) entry which is preliminary data.</text>
</comment>
<feature type="modified residue" description="N6-(pyridoxal phosphate)lysine" evidence="4">
    <location>
        <position position="191"/>
    </location>
</feature>
<evidence type="ECO:0000256" key="2">
    <source>
        <dbReference type="ARBA" id="ARBA00037999"/>
    </source>
</evidence>
<sequence length="371" mass="40336">MNTVPFFDLSATQTDIQTALDDAAKRVVSSGWFILGKELEAFENEFASYIGTRHAIGVGNGLDALTLTLRAWKEQGKLKDGDGVIVPANTYIASVLAITENNLRPVLVEPDEATYNLSAEGIEAGVLQNAKAAMAVHLYGQAADMPAIAASCRKHGLLLIEDSAQAHGAAIGARKVGTFGHAAGFSFYPTKNLGALGDGGAITTDDDELAALLKAIRNYGSERKYHNSHQGPNSRLDEIQAAFLRAKLPHLDEQNARRRKIAERYCRDIVNQHLQLPVVSGDPASHVWHLFVVRCKQRDALAAHLAEQDIQTAVHYPIPIHKQTCYRHVMSDVSLPLTEAIHRDVLSLPMSPAMNAEQVERVINAVNAFAV</sequence>
<dbReference type="InterPro" id="IPR000653">
    <property type="entry name" value="DegT/StrS_aminotransferase"/>
</dbReference>
<dbReference type="SUPFAM" id="SSF53383">
    <property type="entry name" value="PLP-dependent transferases"/>
    <property type="match status" value="1"/>
</dbReference>
<gene>
    <name evidence="6" type="ORF">DQ393_22700</name>
</gene>
<dbReference type="PANTHER" id="PTHR30244:SF36">
    <property type="entry name" value="3-OXO-GLUCOSE-6-PHOSPHATE:GLUTAMATE AMINOTRANSFERASE"/>
    <property type="match status" value="1"/>
</dbReference>
<reference evidence="6 7" key="1">
    <citation type="submission" date="2018-06" db="EMBL/GenBank/DDBJ databases">
        <title>Whole Genome Sequence of an efficient microsymbiont, Rhizobium tropici.</title>
        <authorList>
            <person name="Srinivasan R."/>
            <person name="Singh H.V."/>
            <person name="Srivastava R."/>
            <person name="Kumari B."/>
            <person name="Radhakrishna A."/>
        </authorList>
    </citation>
    <scope>NUCLEOTIDE SEQUENCE [LARGE SCALE GENOMIC DNA]</scope>
    <source>
        <strain evidence="6 7">IGFRI Rhizo-19</strain>
    </source>
</reference>